<keyword evidence="1" id="KW-0175">Coiled coil</keyword>
<evidence type="ECO:0000256" key="1">
    <source>
        <dbReference type="HAMAP-Rule" id="MF_02216"/>
    </source>
</evidence>
<comment type="caution">
    <text evidence="2">The sequence shown here is derived from an EMBL/GenBank/DDBJ whole genome shotgun (WGS) entry which is preliminary data.</text>
</comment>
<dbReference type="Pfam" id="PF04380">
    <property type="entry name" value="BMFP"/>
    <property type="match status" value="1"/>
</dbReference>
<dbReference type="GO" id="GO:0005829">
    <property type="term" value="C:cytosol"/>
    <property type="evidence" value="ECO:0007669"/>
    <property type="project" value="TreeGrafter"/>
</dbReference>
<dbReference type="PANTHER" id="PTHR38040">
    <property type="entry name" value="UBIQUINONE BIOSYNTHESIS ACCESSORY FACTOR UBIK"/>
    <property type="match status" value="1"/>
</dbReference>
<feature type="coiled-coil region" evidence="1">
    <location>
        <begin position="59"/>
        <end position="86"/>
    </location>
</feature>
<dbReference type="GO" id="GO:0006744">
    <property type="term" value="P:ubiquinone biosynthetic process"/>
    <property type="evidence" value="ECO:0007669"/>
    <property type="project" value="UniProtKB-UniRule"/>
</dbReference>
<reference evidence="2" key="1">
    <citation type="journal article" date="2020" name="mSystems">
        <title>Genome- and Community-Level Interaction Insights into Carbon Utilization and Element Cycling Functions of Hydrothermarchaeota in Hydrothermal Sediment.</title>
        <authorList>
            <person name="Zhou Z."/>
            <person name="Liu Y."/>
            <person name="Xu W."/>
            <person name="Pan J."/>
            <person name="Luo Z.H."/>
            <person name="Li M."/>
        </authorList>
    </citation>
    <scope>NUCLEOTIDE SEQUENCE [LARGE SCALE GENOMIC DNA]</scope>
    <source>
        <strain evidence="2">HyVt-535</strain>
    </source>
</reference>
<dbReference type="UniPathway" id="UPA00232"/>
<dbReference type="PANTHER" id="PTHR38040:SF1">
    <property type="entry name" value="UBIQUINONE BIOSYNTHESIS ACCESSORY FACTOR UBIK"/>
    <property type="match status" value="1"/>
</dbReference>
<keyword evidence="1" id="KW-0831">Ubiquinone biosynthesis</keyword>
<name>A0A7C5J053_9GAMM</name>
<comment type="function">
    <text evidence="1">Required for efficient ubiquinone (coenzyme Q) biosynthesis. UbiK is probably an accessory factor of Ubi enzymes and facilitates ubiquinone biosynthesis by acting as an assembly factor, a targeting factor, or both.</text>
</comment>
<comment type="similarity">
    <text evidence="1">Belongs to the UbiK family.</text>
</comment>
<dbReference type="AlphaFoldDB" id="A0A7C5J053"/>
<sequence>MLDPKVIDEISSKVTANLPKGLQALQSDLQHNLRSTLGAALGKLNLVTREEFEIQQAVLARTRAKVDVLERRVVELEKALENRNNSA</sequence>
<organism evidence="2">
    <name type="scientific">Thiolapillus brandeum</name>
    <dbReference type="NCBI Taxonomy" id="1076588"/>
    <lineage>
        <taxon>Bacteria</taxon>
        <taxon>Pseudomonadati</taxon>
        <taxon>Pseudomonadota</taxon>
        <taxon>Gammaproteobacteria</taxon>
        <taxon>Chromatiales</taxon>
        <taxon>Sedimenticolaceae</taxon>
        <taxon>Thiolapillus</taxon>
    </lineage>
</organism>
<dbReference type="EMBL" id="DROM01000191">
    <property type="protein sequence ID" value="HHH13208.1"/>
    <property type="molecule type" value="Genomic_DNA"/>
</dbReference>
<protein>
    <recommendedName>
        <fullName evidence="1">Ubiquinone biosynthesis accessory factor UbiK</fullName>
    </recommendedName>
</protein>
<evidence type="ECO:0000313" key="2">
    <source>
        <dbReference type="EMBL" id="HHH13208.1"/>
    </source>
</evidence>
<comment type="subcellular location">
    <subcellularLocation>
        <location evidence="1">Cytoplasm</location>
    </subcellularLocation>
</comment>
<comment type="pathway">
    <text evidence="1">Cofactor biosynthesis; ubiquinone biosynthesis.</text>
</comment>
<keyword evidence="1" id="KW-0963">Cytoplasm</keyword>
<gene>
    <name evidence="1" type="primary">ubiK</name>
    <name evidence="2" type="ORF">ENJ98_03135</name>
</gene>
<dbReference type="HAMAP" id="MF_02216">
    <property type="entry name" value="UbiK"/>
    <property type="match status" value="1"/>
</dbReference>
<dbReference type="Proteomes" id="UP000886100">
    <property type="component" value="Unassembled WGS sequence"/>
</dbReference>
<accession>A0A7C5J053</accession>
<proteinExistence type="inferred from homology"/>
<dbReference type="InterPro" id="IPR007475">
    <property type="entry name" value="UbiK"/>
</dbReference>